<evidence type="ECO:0000313" key="1">
    <source>
        <dbReference type="EMBL" id="SDG72036.1"/>
    </source>
</evidence>
<organism evidence="1 2">
    <name type="scientific">Dyadobacter soli</name>
    <dbReference type="NCBI Taxonomy" id="659014"/>
    <lineage>
        <taxon>Bacteria</taxon>
        <taxon>Pseudomonadati</taxon>
        <taxon>Bacteroidota</taxon>
        <taxon>Cytophagia</taxon>
        <taxon>Cytophagales</taxon>
        <taxon>Spirosomataceae</taxon>
        <taxon>Dyadobacter</taxon>
    </lineage>
</organism>
<dbReference type="OrthoDB" id="959478at2"/>
<reference evidence="2" key="1">
    <citation type="submission" date="2016-10" db="EMBL/GenBank/DDBJ databases">
        <authorList>
            <person name="Varghese N."/>
            <person name="Submissions S."/>
        </authorList>
    </citation>
    <scope>NUCLEOTIDE SEQUENCE [LARGE SCALE GENOMIC DNA]</scope>
    <source>
        <strain evidence="2">DSM 25329</strain>
    </source>
</reference>
<gene>
    <name evidence="1" type="ORF">SAMN04487996_12268</name>
</gene>
<protein>
    <submittedName>
        <fullName evidence="1">Uncharacterized protein</fullName>
    </submittedName>
</protein>
<name>A0A1G7WJ89_9BACT</name>
<dbReference type="RefSeq" id="WP_090156703.1">
    <property type="nucleotide sequence ID" value="NZ_FNAN01000022.1"/>
</dbReference>
<proteinExistence type="predicted"/>
<accession>A0A1G7WJ89</accession>
<keyword evidence="2" id="KW-1185">Reference proteome</keyword>
<sequence>MNPTDSLFWPYLSPILEAEKAKNGVVYAQMSDGNGMDRMIEDTVSEDVFPGIFVFRPKWATQKVENHILLTNFNTQLYVWCKGKLDDRQQQDEAFARAETIVSSIILKLHHDSRLYKNFLDFDTITAEPVVYLGVEAAYGYEVKLKLGLPSNEIFC</sequence>
<dbReference type="Proteomes" id="UP000198748">
    <property type="component" value="Unassembled WGS sequence"/>
</dbReference>
<dbReference type="EMBL" id="FNAN01000022">
    <property type="protein sequence ID" value="SDG72036.1"/>
    <property type="molecule type" value="Genomic_DNA"/>
</dbReference>
<evidence type="ECO:0000313" key="2">
    <source>
        <dbReference type="Proteomes" id="UP000198748"/>
    </source>
</evidence>
<dbReference type="AlphaFoldDB" id="A0A1G7WJ89"/>
<dbReference type="STRING" id="659014.SAMN04487996_12268"/>